<feature type="domain" description="Acyl-CoA dehydrogenase/oxidase N-terminal" evidence="7">
    <location>
        <begin position="20"/>
        <end position="118"/>
    </location>
</feature>
<dbReference type="InterPro" id="IPR046373">
    <property type="entry name" value="Acyl-CoA_Oxase/DH_mid-dom_sf"/>
</dbReference>
<evidence type="ECO:0000256" key="4">
    <source>
        <dbReference type="ARBA" id="ARBA00022827"/>
    </source>
</evidence>
<dbReference type="InterPro" id="IPR009100">
    <property type="entry name" value="AcylCoA_DH/oxidase_NM_dom_sf"/>
</dbReference>
<dbReference type="SUPFAM" id="SSF56645">
    <property type="entry name" value="Acyl-CoA dehydrogenase NM domain-like"/>
    <property type="match status" value="1"/>
</dbReference>
<dbReference type="InterPro" id="IPR009075">
    <property type="entry name" value="AcylCo_DH/oxidase_C"/>
</dbReference>
<evidence type="ECO:0000259" key="6">
    <source>
        <dbReference type="Pfam" id="PF00441"/>
    </source>
</evidence>
<dbReference type="Proteomes" id="UP001300763">
    <property type="component" value="Unassembled WGS sequence"/>
</dbReference>
<name>A0ABT5SVH4_9PSEU</name>
<evidence type="ECO:0000256" key="3">
    <source>
        <dbReference type="ARBA" id="ARBA00022630"/>
    </source>
</evidence>
<reference evidence="8 9" key="1">
    <citation type="submission" date="2023-02" db="EMBL/GenBank/DDBJ databases">
        <title>Genome sequencing required for Actinomycetospora new species description.</title>
        <authorList>
            <person name="Saimee Y."/>
            <person name="Duangmal K."/>
        </authorList>
    </citation>
    <scope>NUCLEOTIDE SEQUENCE [LARGE SCALE GENOMIC DNA]</scope>
    <source>
        <strain evidence="8 9">DW7H6</strain>
    </source>
</reference>
<dbReference type="EMBL" id="JAQZAO010000006">
    <property type="protein sequence ID" value="MDD7966855.1"/>
    <property type="molecule type" value="Genomic_DNA"/>
</dbReference>
<gene>
    <name evidence="8" type="ORF">PGB27_16080</name>
</gene>
<evidence type="ECO:0000256" key="2">
    <source>
        <dbReference type="ARBA" id="ARBA00009347"/>
    </source>
</evidence>
<comment type="cofactor">
    <cofactor evidence="1">
        <name>FAD</name>
        <dbReference type="ChEBI" id="CHEBI:57692"/>
    </cofactor>
</comment>
<evidence type="ECO:0000313" key="8">
    <source>
        <dbReference type="EMBL" id="MDD7966855.1"/>
    </source>
</evidence>
<dbReference type="RefSeq" id="WP_274201383.1">
    <property type="nucleotide sequence ID" value="NZ_JAQZAO010000006.1"/>
</dbReference>
<keyword evidence="9" id="KW-1185">Reference proteome</keyword>
<dbReference type="Gene3D" id="2.40.110.10">
    <property type="entry name" value="Butyryl-CoA Dehydrogenase, subunit A, domain 2"/>
    <property type="match status" value="1"/>
</dbReference>
<accession>A0ABT5SVH4</accession>
<protein>
    <submittedName>
        <fullName evidence="8">Acyl-CoA/acyl-ACP dehydrogenase</fullName>
    </submittedName>
</protein>
<proteinExistence type="inferred from homology"/>
<evidence type="ECO:0000256" key="5">
    <source>
        <dbReference type="ARBA" id="ARBA00023002"/>
    </source>
</evidence>
<dbReference type="InterPro" id="IPR036250">
    <property type="entry name" value="AcylCo_DH-like_C"/>
</dbReference>
<evidence type="ECO:0000313" key="9">
    <source>
        <dbReference type="Proteomes" id="UP001300763"/>
    </source>
</evidence>
<keyword evidence="3" id="KW-0285">Flavoprotein</keyword>
<keyword evidence="5" id="KW-0560">Oxidoreductase</keyword>
<comment type="caution">
    <text evidence="8">The sequence shown here is derived from an EMBL/GenBank/DDBJ whole genome shotgun (WGS) entry which is preliminary data.</text>
</comment>
<dbReference type="Pfam" id="PF02771">
    <property type="entry name" value="Acyl-CoA_dh_N"/>
    <property type="match status" value="1"/>
</dbReference>
<feature type="domain" description="Acyl-CoA dehydrogenase/oxidase C-terminal" evidence="6">
    <location>
        <begin position="231"/>
        <end position="369"/>
    </location>
</feature>
<dbReference type="Gene3D" id="1.10.540.10">
    <property type="entry name" value="Acyl-CoA dehydrogenase/oxidase, N-terminal domain"/>
    <property type="match status" value="1"/>
</dbReference>
<dbReference type="Pfam" id="PF00441">
    <property type="entry name" value="Acyl-CoA_dh_1"/>
    <property type="match status" value="1"/>
</dbReference>
<keyword evidence="4" id="KW-0274">FAD</keyword>
<dbReference type="InterPro" id="IPR037069">
    <property type="entry name" value="AcylCoA_DH/ox_N_sf"/>
</dbReference>
<dbReference type="InterPro" id="IPR013786">
    <property type="entry name" value="AcylCoA_DH/ox_N"/>
</dbReference>
<dbReference type="Gene3D" id="1.20.140.10">
    <property type="entry name" value="Butyryl-CoA Dehydrogenase, subunit A, domain 3"/>
    <property type="match status" value="1"/>
</dbReference>
<comment type="similarity">
    <text evidence="2">Belongs to the acyl-CoA dehydrogenase family.</text>
</comment>
<dbReference type="PANTHER" id="PTHR43884:SF20">
    <property type="entry name" value="ACYL-COA DEHYDROGENASE FADE28"/>
    <property type="match status" value="1"/>
</dbReference>
<dbReference type="PANTHER" id="PTHR43884">
    <property type="entry name" value="ACYL-COA DEHYDROGENASE"/>
    <property type="match status" value="1"/>
</dbReference>
<dbReference type="SUPFAM" id="SSF47203">
    <property type="entry name" value="Acyl-CoA dehydrogenase C-terminal domain-like"/>
    <property type="match status" value="1"/>
</dbReference>
<sequence>MSAAATTPTTPETGDLLYSDVEEDLRASVRALVEKQAPWDAVLRRTDTEDPVDTELWKRLTQEIGVAGLAVPEERGGAGASWREVAVVAEELGRAVAPVPFLGSVVATALLLGTGEDELLAAVAAGERTAALAVGATRGAGRPVPVTVERQGAGDLLQGTVTAVIDAVTADVLLVPVEGGVAVVEADGDGVTRTTVESLDMTRRLTDVTFDGAPARIVTGGDVAGADVDGALRIGAAILASEQLGLAERCLADTVSYLRTRHQFGRQLASYQALKHRLADLWVAITQARATARYAARCAADGSPDLPVATAVAAAHGAEVALLAAEDGLQLHGGIGFTWEHPAHLFLKRARADALVLGSADHHRTVLAELVDLPA</sequence>
<organism evidence="8 9">
    <name type="scientific">Actinomycetospora lemnae</name>
    <dbReference type="NCBI Taxonomy" id="3019891"/>
    <lineage>
        <taxon>Bacteria</taxon>
        <taxon>Bacillati</taxon>
        <taxon>Actinomycetota</taxon>
        <taxon>Actinomycetes</taxon>
        <taxon>Pseudonocardiales</taxon>
        <taxon>Pseudonocardiaceae</taxon>
        <taxon>Actinomycetospora</taxon>
    </lineage>
</organism>
<evidence type="ECO:0000259" key="7">
    <source>
        <dbReference type="Pfam" id="PF02771"/>
    </source>
</evidence>
<evidence type="ECO:0000256" key="1">
    <source>
        <dbReference type="ARBA" id="ARBA00001974"/>
    </source>
</evidence>